<protein>
    <submittedName>
        <fullName evidence="2">Uncharacterized protein</fullName>
    </submittedName>
</protein>
<dbReference type="AlphaFoldDB" id="A0A2V3ID66"/>
<evidence type="ECO:0000313" key="2">
    <source>
        <dbReference type="EMBL" id="PXF40029.1"/>
    </source>
</evidence>
<proteinExistence type="predicted"/>
<dbReference type="Proteomes" id="UP000247409">
    <property type="component" value="Unassembled WGS sequence"/>
</dbReference>
<comment type="caution">
    <text evidence="2">The sequence shown here is derived from an EMBL/GenBank/DDBJ whole genome shotgun (WGS) entry which is preliminary data.</text>
</comment>
<sequence length="147" mass="16696">MTSGAHSMILFKLLRCGTNQEDKEIIHLFSKVMEEDVGYEVGVHGNEHDEHTSAGPAKKKRRKNDAISLEEKIEKLVDNTTSTAMVSQIQKPKFDGLGVQQQLDIMRAGIKCRTVPGEAESEEVKKMKEYVSKMSWKLFRKMKDNVN</sequence>
<reference evidence="2 3" key="1">
    <citation type="journal article" date="2018" name="Mol. Biol. Evol.">
        <title>Analysis of the draft genome of the red seaweed Gracilariopsis chorda provides insights into genome size evolution in Rhodophyta.</title>
        <authorList>
            <person name="Lee J."/>
            <person name="Yang E.C."/>
            <person name="Graf L."/>
            <person name="Yang J.H."/>
            <person name="Qiu H."/>
            <person name="Zel Zion U."/>
            <person name="Chan C.X."/>
            <person name="Stephens T.G."/>
            <person name="Weber A.P.M."/>
            <person name="Boo G.H."/>
            <person name="Boo S.M."/>
            <person name="Kim K.M."/>
            <person name="Shin Y."/>
            <person name="Jung M."/>
            <person name="Lee S.J."/>
            <person name="Yim H.S."/>
            <person name="Lee J.H."/>
            <person name="Bhattacharya D."/>
            <person name="Yoon H.S."/>
        </authorList>
    </citation>
    <scope>NUCLEOTIDE SEQUENCE [LARGE SCALE GENOMIC DNA]</scope>
    <source>
        <strain evidence="2 3">SKKU-2015</strain>
        <tissue evidence="2">Whole body</tissue>
    </source>
</reference>
<accession>A0A2V3ID66</accession>
<evidence type="ECO:0000256" key="1">
    <source>
        <dbReference type="SAM" id="MobiDB-lite"/>
    </source>
</evidence>
<evidence type="ECO:0000313" key="3">
    <source>
        <dbReference type="Proteomes" id="UP000247409"/>
    </source>
</evidence>
<dbReference type="EMBL" id="NBIV01000377">
    <property type="protein sequence ID" value="PXF40029.1"/>
    <property type="molecule type" value="Genomic_DNA"/>
</dbReference>
<keyword evidence="3" id="KW-1185">Reference proteome</keyword>
<gene>
    <name evidence="2" type="ORF">BWQ96_10263</name>
</gene>
<organism evidence="2 3">
    <name type="scientific">Gracilariopsis chorda</name>
    <dbReference type="NCBI Taxonomy" id="448386"/>
    <lineage>
        <taxon>Eukaryota</taxon>
        <taxon>Rhodophyta</taxon>
        <taxon>Florideophyceae</taxon>
        <taxon>Rhodymeniophycidae</taxon>
        <taxon>Gracilariales</taxon>
        <taxon>Gracilariaceae</taxon>
        <taxon>Gracilariopsis</taxon>
    </lineage>
</organism>
<feature type="region of interest" description="Disordered" evidence="1">
    <location>
        <begin position="45"/>
        <end position="65"/>
    </location>
</feature>
<name>A0A2V3ID66_9FLOR</name>